<evidence type="ECO:0000259" key="7">
    <source>
        <dbReference type="Pfam" id="PF02463"/>
    </source>
</evidence>
<dbReference type="PANTHER" id="PTHR32182:SF0">
    <property type="entry name" value="DNA REPLICATION AND REPAIR PROTEIN RECF"/>
    <property type="match status" value="1"/>
</dbReference>
<keyword evidence="1 6" id="KW-0963">Cytoplasm</keyword>
<accession>A0A662ZKP0</accession>
<evidence type="ECO:0000256" key="2">
    <source>
        <dbReference type="ARBA" id="ARBA00022705"/>
    </source>
</evidence>
<keyword evidence="6" id="KW-0234">DNA repair</keyword>
<proteinExistence type="inferred from homology"/>
<dbReference type="GO" id="GO:0005524">
    <property type="term" value="F:ATP binding"/>
    <property type="evidence" value="ECO:0007669"/>
    <property type="project" value="UniProtKB-UniRule"/>
</dbReference>
<dbReference type="Gene3D" id="3.40.50.300">
    <property type="entry name" value="P-loop containing nucleotide triphosphate hydrolases"/>
    <property type="match status" value="1"/>
</dbReference>
<comment type="similarity">
    <text evidence="6">Belongs to the RecF family.</text>
</comment>
<dbReference type="InterPro" id="IPR001238">
    <property type="entry name" value="DNA-binding_RecF"/>
</dbReference>
<evidence type="ECO:0000256" key="4">
    <source>
        <dbReference type="ARBA" id="ARBA00022840"/>
    </source>
</evidence>
<name>A0A662ZKP0_9GAMM</name>
<dbReference type="InterPro" id="IPR003395">
    <property type="entry name" value="RecF/RecN/SMC_N"/>
</dbReference>
<keyword evidence="5 6" id="KW-0238">DNA-binding</keyword>
<dbReference type="Pfam" id="PF02463">
    <property type="entry name" value="SMC_N"/>
    <property type="match status" value="1"/>
</dbReference>
<dbReference type="GO" id="GO:0003697">
    <property type="term" value="F:single-stranded DNA binding"/>
    <property type="evidence" value="ECO:0007669"/>
    <property type="project" value="UniProtKB-UniRule"/>
</dbReference>
<comment type="function">
    <text evidence="6">The RecF protein is involved in DNA metabolism; it is required for DNA replication and normal SOS inducibility. RecF binds preferentially to single-stranded, linear DNA. It also seems to bind ATP.</text>
</comment>
<organism evidence="8 9">
    <name type="scientific">Ruminobacter amylophilus</name>
    <dbReference type="NCBI Taxonomy" id="867"/>
    <lineage>
        <taxon>Bacteria</taxon>
        <taxon>Pseudomonadati</taxon>
        <taxon>Pseudomonadota</taxon>
        <taxon>Gammaproteobacteria</taxon>
        <taxon>Aeromonadales</taxon>
        <taxon>Succinivibrionaceae</taxon>
        <taxon>Ruminobacter</taxon>
    </lineage>
</organism>
<evidence type="ECO:0000313" key="9">
    <source>
        <dbReference type="Proteomes" id="UP000243745"/>
    </source>
</evidence>
<keyword evidence="3 6" id="KW-0547">Nucleotide-binding</keyword>
<comment type="subcellular location">
    <subcellularLocation>
        <location evidence="6">Cytoplasm</location>
    </subcellularLocation>
</comment>
<dbReference type="InterPro" id="IPR042174">
    <property type="entry name" value="RecF_2"/>
</dbReference>
<dbReference type="GO" id="GO:0005737">
    <property type="term" value="C:cytoplasm"/>
    <property type="evidence" value="ECO:0007669"/>
    <property type="project" value="UniProtKB-SubCell"/>
</dbReference>
<dbReference type="GO" id="GO:0006260">
    <property type="term" value="P:DNA replication"/>
    <property type="evidence" value="ECO:0007669"/>
    <property type="project" value="UniProtKB-UniRule"/>
</dbReference>
<dbReference type="GO" id="GO:0000731">
    <property type="term" value="P:DNA synthesis involved in DNA repair"/>
    <property type="evidence" value="ECO:0007669"/>
    <property type="project" value="TreeGrafter"/>
</dbReference>
<dbReference type="GO" id="GO:0009432">
    <property type="term" value="P:SOS response"/>
    <property type="evidence" value="ECO:0007669"/>
    <property type="project" value="UniProtKB-UniRule"/>
</dbReference>
<dbReference type="RefSeq" id="WP_084155390.1">
    <property type="nucleotide sequence ID" value="NZ_FOXF01000048.1"/>
</dbReference>
<evidence type="ECO:0000256" key="3">
    <source>
        <dbReference type="ARBA" id="ARBA00022741"/>
    </source>
</evidence>
<keyword evidence="6" id="KW-0227">DNA damage</keyword>
<dbReference type="GO" id="GO:0006302">
    <property type="term" value="P:double-strand break repair"/>
    <property type="evidence" value="ECO:0007669"/>
    <property type="project" value="TreeGrafter"/>
</dbReference>
<protein>
    <recommendedName>
        <fullName evidence="6">DNA replication and repair protein RecF</fullName>
    </recommendedName>
</protein>
<evidence type="ECO:0000256" key="6">
    <source>
        <dbReference type="HAMAP-Rule" id="MF_00365"/>
    </source>
</evidence>
<dbReference type="AlphaFoldDB" id="A0A662ZKP0"/>
<dbReference type="EMBL" id="FOXF01000048">
    <property type="protein sequence ID" value="SFP64567.1"/>
    <property type="molecule type" value="Genomic_DNA"/>
</dbReference>
<keyword evidence="9" id="KW-1185">Reference proteome</keyword>
<keyword evidence="4 6" id="KW-0067">ATP-binding</keyword>
<dbReference type="SUPFAM" id="SSF52540">
    <property type="entry name" value="P-loop containing nucleoside triphosphate hydrolases"/>
    <property type="match status" value="1"/>
</dbReference>
<reference evidence="8 9" key="1">
    <citation type="submission" date="2016-10" db="EMBL/GenBank/DDBJ databases">
        <authorList>
            <person name="Varghese N."/>
            <person name="Submissions S."/>
        </authorList>
    </citation>
    <scope>NUCLEOTIDE SEQUENCE [LARGE SCALE GENOMIC DNA]</scope>
    <source>
        <strain evidence="8 9">DSM 1361</strain>
    </source>
</reference>
<evidence type="ECO:0000256" key="1">
    <source>
        <dbReference type="ARBA" id="ARBA00022490"/>
    </source>
</evidence>
<evidence type="ECO:0000313" key="8">
    <source>
        <dbReference type="EMBL" id="SFP64567.1"/>
    </source>
</evidence>
<sequence length="368" mass="42192">MFIRKVKLTNFRNFISTSIMVGKGVNFFYGENGSGKTSILEAINYISQARSFRANKNSTIINHEAKEFVLFSELFKESKDFVSRLGIVRNYLGDIKVNFNGVPLNRVADLANNVCIQAIVPNGLSLLEAGPAIRRSFIDWGCFYHFNDFSEISSDFRKIIRQRNILLANKSSKDYLEYWNNCFAEISQRVTEKRVEYLTIFNNYANDITSRFLPNIKISLELVPGHKLGISDFLSQLSSHSGREYAMGYSLFGPQKADLCIKVNNKPSLDILSRGQQKLLVIALKFAQGIVYQNLMNTNCVYIIDDIASELDTNSLYKVYELVDELSDNNQFFITSLDKDHQKFTSKFHNEIKMFHVEHNDIHESDLV</sequence>
<dbReference type="Proteomes" id="UP000243745">
    <property type="component" value="Unassembled WGS sequence"/>
</dbReference>
<dbReference type="NCBIfam" id="TIGR00611">
    <property type="entry name" value="recf"/>
    <property type="match status" value="1"/>
</dbReference>
<keyword evidence="6" id="KW-0742">SOS response</keyword>
<dbReference type="PANTHER" id="PTHR32182">
    <property type="entry name" value="DNA REPLICATION AND REPAIR PROTEIN RECF"/>
    <property type="match status" value="1"/>
</dbReference>
<evidence type="ECO:0000256" key="5">
    <source>
        <dbReference type="ARBA" id="ARBA00023125"/>
    </source>
</evidence>
<feature type="domain" description="RecF/RecN/SMC N-terminal" evidence="7">
    <location>
        <begin position="2"/>
        <end position="358"/>
    </location>
</feature>
<dbReference type="Gene3D" id="1.20.1050.90">
    <property type="entry name" value="RecF/RecN/SMC, N-terminal domain"/>
    <property type="match status" value="1"/>
</dbReference>
<dbReference type="HAMAP" id="MF_00365">
    <property type="entry name" value="RecF"/>
    <property type="match status" value="1"/>
</dbReference>
<dbReference type="InterPro" id="IPR027417">
    <property type="entry name" value="P-loop_NTPase"/>
</dbReference>
<feature type="binding site" evidence="6">
    <location>
        <begin position="30"/>
        <end position="37"/>
    </location>
    <ligand>
        <name>ATP</name>
        <dbReference type="ChEBI" id="CHEBI:30616"/>
    </ligand>
</feature>
<keyword evidence="2 6" id="KW-0235">DNA replication</keyword>
<dbReference type="OrthoDB" id="9803889at2"/>
<gene>
    <name evidence="6" type="primary">recF</name>
    <name evidence="8" type="ORF">SAMN02910344_01954</name>
</gene>